<reference evidence="1" key="1">
    <citation type="submission" date="2025-08" db="UniProtKB">
        <authorList>
            <consortium name="Ensembl"/>
        </authorList>
    </citation>
    <scope>IDENTIFICATION</scope>
</reference>
<dbReference type="AlphaFoldDB" id="A0A8C4KGM8"/>
<reference evidence="1" key="2">
    <citation type="submission" date="2025-09" db="UniProtKB">
        <authorList>
            <consortium name="Ensembl"/>
        </authorList>
    </citation>
    <scope>IDENTIFICATION</scope>
</reference>
<proteinExistence type="predicted"/>
<dbReference type="Proteomes" id="UP000694423">
    <property type="component" value="Unplaced"/>
</dbReference>
<accession>A0A8C4KGM8</accession>
<evidence type="ECO:0000313" key="1">
    <source>
        <dbReference type="Ensembl" id="ENSDNVP00000023071.1"/>
    </source>
</evidence>
<organism evidence="1 2">
    <name type="scientific">Dromaius novaehollandiae</name>
    <name type="common">Emu</name>
    <dbReference type="NCBI Taxonomy" id="8790"/>
    <lineage>
        <taxon>Eukaryota</taxon>
        <taxon>Metazoa</taxon>
        <taxon>Chordata</taxon>
        <taxon>Craniata</taxon>
        <taxon>Vertebrata</taxon>
        <taxon>Euteleostomi</taxon>
        <taxon>Archelosauria</taxon>
        <taxon>Archosauria</taxon>
        <taxon>Dinosauria</taxon>
        <taxon>Saurischia</taxon>
        <taxon>Theropoda</taxon>
        <taxon>Coelurosauria</taxon>
        <taxon>Aves</taxon>
        <taxon>Palaeognathae</taxon>
        <taxon>Casuariiformes</taxon>
        <taxon>Dromaiidae</taxon>
        <taxon>Dromaius</taxon>
    </lineage>
</organism>
<name>A0A8C4KGM8_DRONO</name>
<evidence type="ECO:0000313" key="2">
    <source>
        <dbReference type="Proteomes" id="UP000694423"/>
    </source>
</evidence>
<sequence length="105" mass="12435">MLTTASGFYVCYERHFCWLCSFYNQHLLKIVQTNKKQTGNWILSYKQTNLSSDAHCIPNSDSSEFFLNSTEPAEISFREWENLDLEFASWTFYSDCVKDFIFHCD</sequence>
<keyword evidence="2" id="KW-1185">Reference proteome</keyword>
<protein>
    <submittedName>
        <fullName evidence="1">Uncharacterized protein</fullName>
    </submittedName>
</protein>
<dbReference type="Ensembl" id="ENSDNVT00000027831.1">
    <property type="protein sequence ID" value="ENSDNVP00000023071.1"/>
    <property type="gene ID" value="ENSDNVG00000016047.1"/>
</dbReference>